<feature type="transmembrane region" description="Helical" evidence="1">
    <location>
        <begin position="62"/>
        <end position="82"/>
    </location>
</feature>
<feature type="transmembrane region" description="Helical" evidence="1">
    <location>
        <begin position="36"/>
        <end position="56"/>
    </location>
</feature>
<evidence type="ECO:0000256" key="1">
    <source>
        <dbReference type="SAM" id="Phobius"/>
    </source>
</evidence>
<keyword evidence="1" id="KW-1133">Transmembrane helix</keyword>
<gene>
    <name evidence="2" type="ORF">H8R10_07585</name>
</gene>
<dbReference type="Pfam" id="PF20176">
    <property type="entry name" value="DUF6541"/>
    <property type="match status" value="1"/>
</dbReference>
<keyword evidence="1" id="KW-0812">Transmembrane</keyword>
<feature type="transmembrane region" description="Helical" evidence="1">
    <location>
        <begin position="94"/>
        <end position="115"/>
    </location>
</feature>
<feature type="transmembrane region" description="Helical" evidence="1">
    <location>
        <begin position="442"/>
        <end position="472"/>
    </location>
</feature>
<sequence length="668" mass="71711">MLAAASCGVLVGLLAVYMPGYLLARAGGYGRMVSLGAAPALSVALIATIAIVYGAAGLRWSLLSVGGALAVLACVCAVIIAWRRRGAEARPFGWWMACEVFAGAAGGSAIAISAYHAGTTGFDTVAQTFDAPFHLNAVEWIVRGGDASTMHLGRLVNGGFYPAAWHDVVSLIALCGIDVVTATHLAVCVSLVALAASQAVLAAAVTSRLPGAACAVGIMAALYVAFPYRLAAYGTVWPNFFAYVLIPPTMCLLVDAVARARAGRAVGLWRWLVAACAVAGVGLAQPNGAFALIIVGVIALVAFTWQRLRAEQRPSRVDGIIAWGWPVAVAAVLYGLSRTSIMRNVLEWDSRHSDPTSSIRSYVIDLMVDTQFGESPGLGNPHPAVWLAVLTCIGAVYVVYRRRHWWFLAAGLAFGILYVGSMKEWAVTATLARVWYYDQVRIGALAPLILAPLAGIGLAALVSLVMGALARVPHVPAWVRHRGIATALVLAVIGCAAPATHTWRFDSARAEVFRVYQIDPGLESEYNNLVSRPELDFQRDFDHLLPRGATVIGSPYTGAVTIYSVSDVNVVYPHFGGSWDDDQTLLAYHFNELGHDPAVCRALERRHVGYYYWDSRVFWKPSELYTLFPGLTYTHRLDPYLTLVAQRDGVKLFKITGCSVAQRGGRHG</sequence>
<feature type="transmembrane region" description="Helical" evidence="1">
    <location>
        <begin position="383"/>
        <end position="400"/>
    </location>
</feature>
<reference evidence="2 3" key="1">
    <citation type="submission" date="2020-08" db="EMBL/GenBank/DDBJ databases">
        <title>Winkia gen. nov., sp. nov., isolated from faeces of the Anser albifrons in China.</title>
        <authorList>
            <person name="Liu Q."/>
        </authorList>
    </citation>
    <scope>NUCLEOTIDE SEQUENCE [LARGE SCALE GENOMIC DNA]</scope>
    <source>
        <strain evidence="2 3">C62</strain>
    </source>
</reference>
<proteinExistence type="predicted"/>
<feature type="transmembrane region" description="Helical" evidence="1">
    <location>
        <begin position="265"/>
        <end position="283"/>
    </location>
</feature>
<keyword evidence="3" id="KW-1185">Reference proteome</keyword>
<keyword evidence="1" id="KW-0472">Membrane</keyword>
<comment type="caution">
    <text evidence="2">The sequence shown here is derived from an EMBL/GenBank/DDBJ whole genome shotgun (WGS) entry which is preliminary data.</text>
</comment>
<feature type="transmembrane region" description="Helical" evidence="1">
    <location>
        <begin position="6"/>
        <end position="24"/>
    </location>
</feature>
<evidence type="ECO:0000313" key="2">
    <source>
        <dbReference type="EMBL" id="MBD3690084.1"/>
    </source>
</evidence>
<feature type="transmembrane region" description="Helical" evidence="1">
    <location>
        <begin position="240"/>
        <end position="258"/>
    </location>
</feature>
<protein>
    <submittedName>
        <fullName evidence="2">Uncharacterized protein</fullName>
    </submittedName>
</protein>
<feature type="transmembrane region" description="Helical" evidence="1">
    <location>
        <begin position="484"/>
        <end position="503"/>
    </location>
</feature>
<feature type="transmembrane region" description="Helical" evidence="1">
    <location>
        <begin position="405"/>
        <end position="422"/>
    </location>
</feature>
<evidence type="ECO:0000313" key="3">
    <source>
        <dbReference type="Proteomes" id="UP000627538"/>
    </source>
</evidence>
<dbReference type="AlphaFoldDB" id="A0A8I0KWK3"/>
<name>A0A8I0KWK3_9ACTO</name>
<dbReference type="Proteomes" id="UP000627538">
    <property type="component" value="Unassembled WGS sequence"/>
</dbReference>
<dbReference type="EMBL" id="JACRUO010000002">
    <property type="protein sequence ID" value="MBD3690084.1"/>
    <property type="molecule type" value="Genomic_DNA"/>
</dbReference>
<feature type="transmembrane region" description="Helical" evidence="1">
    <location>
        <begin position="209"/>
        <end position="228"/>
    </location>
</feature>
<dbReference type="RefSeq" id="WP_191072183.1">
    <property type="nucleotide sequence ID" value="NZ_CP060506.1"/>
</dbReference>
<dbReference type="InterPro" id="IPR046671">
    <property type="entry name" value="DUF6541"/>
</dbReference>
<accession>A0A8I0KWK3</accession>
<feature type="transmembrane region" description="Helical" evidence="1">
    <location>
        <begin position="171"/>
        <end position="197"/>
    </location>
</feature>
<feature type="transmembrane region" description="Helical" evidence="1">
    <location>
        <begin position="320"/>
        <end position="337"/>
    </location>
</feature>
<feature type="transmembrane region" description="Helical" evidence="1">
    <location>
        <begin position="289"/>
        <end position="308"/>
    </location>
</feature>
<organism evidence="2 3">
    <name type="scientific">Nanchangia anserum</name>
    <dbReference type="NCBI Taxonomy" id="2692125"/>
    <lineage>
        <taxon>Bacteria</taxon>
        <taxon>Bacillati</taxon>
        <taxon>Actinomycetota</taxon>
        <taxon>Actinomycetes</taxon>
        <taxon>Actinomycetales</taxon>
        <taxon>Actinomycetaceae</taxon>
        <taxon>Nanchangia</taxon>
    </lineage>
</organism>